<organism evidence="6 7">
    <name type="scientific">Candidatus Roizmanbacteria bacterium RIFCSPHIGHO2_12_FULL_33_9</name>
    <dbReference type="NCBI Taxonomy" id="1802045"/>
    <lineage>
        <taxon>Bacteria</taxon>
        <taxon>Candidatus Roizmaniibacteriota</taxon>
    </lineage>
</organism>
<evidence type="ECO:0000256" key="1">
    <source>
        <dbReference type="ARBA" id="ARBA00022485"/>
    </source>
</evidence>
<evidence type="ECO:0000313" key="6">
    <source>
        <dbReference type="EMBL" id="OGK30094.1"/>
    </source>
</evidence>
<dbReference type="EC" id="1.17.7.4" evidence="5"/>
<feature type="binding site" evidence="5">
    <location>
        <position position="230"/>
    </location>
    <ligand>
        <name>isopentenyl diphosphate</name>
        <dbReference type="ChEBI" id="CHEBI:128769"/>
    </ligand>
</feature>
<feature type="binding site" evidence="5">
    <location>
        <position position="47"/>
    </location>
    <ligand>
        <name>(2E)-4-hydroxy-3-methylbut-2-enyl diphosphate</name>
        <dbReference type="ChEBI" id="CHEBI:128753"/>
    </ligand>
</feature>
<reference evidence="6 7" key="1">
    <citation type="journal article" date="2016" name="Nat. Commun.">
        <title>Thousands of microbial genomes shed light on interconnected biogeochemical processes in an aquifer system.</title>
        <authorList>
            <person name="Anantharaman K."/>
            <person name="Brown C.T."/>
            <person name="Hug L.A."/>
            <person name="Sharon I."/>
            <person name="Castelle C.J."/>
            <person name="Probst A.J."/>
            <person name="Thomas B.C."/>
            <person name="Singh A."/>
            <person name="Wilkins M.J."/>
            <person name="Karaoz U."/>
            <person name="Brodie E.L."/>
            <person name="Williams K.H."/>
            <person name="Hubbard S.S."/>
            <person name="Banfield J.F."/>
        </authorList>
    </citation>
    <scope>NUCLEOTIDE SEQUENCE [LARGE SCALE GENOMIC DNA]</scope>
</reference>
<feature type="binding site" evidence="5">
    <location>
        <position position="171"/>
    </location>
    <ligand>
        <name>(2E)-4-hydroxy-3-methylbut-2-enyl diphosphate</name>
        <dbReference type="ChEBI" id="CHEBI:128753"/>
    </ligand>
</feature>
<dbReference type="PANTHER" id="PTHR30426:SF0">
    <property type="entry name" value="4-HYDROXY-3-METHYLBUT-2-ENYL DIPHOSPHATE REDUCTASE"/>
    <property type="match status" value="1"/>
</dbReference>
<feature type="binding site" evidence="5">
    <location>
        <position position="229"/>
    </location>
    <ligand>
        <name>dimethylallyl diphosphate</name>
        <dbReference type="ChEBI" id="CHEBI:57623"/>
    </ligand>
</feature>
<feature type="binding site" evidence="5">
    <location>
        <position position="47"/>
    </location>
    <ligand>
        <name>dimethylallyl diphosphate</name>
        <dbReference type="ChEBI" id="CHEBI:57623"/>
    </ligand>
</feature>
<feature type="binding site" evidence="5">
    <location>
        <position position="130"/>
    </location>
    <ligand>
        <name>dimethylallyl diphosphate</name>
        <dbReference type="ChEBI" id="CHEBI:57623"/>
    </ligand>
</feature>
<comment type="function">
    <text evidence="5">Catalyzes the conversion of 1-hydroxy-2-methyl-2-(E)-butenyl 4-diphosphate (HMBPP) into a mixture of isopentenyl diphosphate (IPP) and dimethylallyl diphosphate (DMAPP). Acts in the terminal step of the DOXP/MEP pathway for isoprenoid precursor biosynthesis.</text>
</comment>
<dbReference type="PANTHER" id="PTHR30426">
    <property type="entry name" value="4-HYDROXY-3-METHYLBUT-2-ENYL DIPHOSPHATE REDUCTASE"/>
    <property type="match status" value="1"/>
</dbReference>
<comment type="similarity">
    <text evidence="5">Belongs to the IspH family.</text>
</comment>
<evidence type="ECO:0000256" key="4">
    <source>
        <dbReference type="ARBA" id="ARBA00023014"/>
    </source>
</evidence>
<feature type="binding site" evidence="5">
    <location>
        <position position="18"/>
    </location>
    <ligand>
        <name>[4Fe-4S] cluster</name>
        <dbReference type="ChEBI" id="CHEBI:49883"/>
    </ligand>
</feature>
<feature type="binding site" evidence="5">
    <location>
        <position position="231"/>
    </location>
    <ligand>
        <name>dimethylallyl diphosphate</name>
        <dbReference type="ChEBI" id="CHEBI:57623"/>
    </ligand>
</feature>
<dbReference type="GO" id="GO:0046872">
    <property type="term" value="F:metal ion binding"/>
    <property type="evidence" value="ECO:0007669"/>
    <property type="project" value="UniProtKB-KW"/>
</dbReference>
<feature type="binding site" evidence="5">
    <location>
        <position position="273"/>
    </location>
    <ligand>
        <name>isopentenyl diphosphate</name>
        <dbReference type="ChEBI" id="CHEBI:128769"/>
    </ligand>
</feature>
<dbReference type="CDD" id="cd13944">
    <property type="entry name" value="lytB_ispH"/>
    <property type="match status" value="1"/>
</dbReference>
<feature type="binding site" evidence="5">
    <location>
        <position position="229"/>
    </location>
    <ligand>
        <name>isopentenyl diphosphate</name>
        <dbReference type="ChEBI" id="CHEBI:128769"/>
    </ligand>
</feature>
<keyword evidence="2 5" id="KW-0479">Metal-binding</keyword>
<evidence type="ECO:0000256" key="2">
    <source>
        <dbReference type="ARBA" id="ARBA00022723"/>
    </source>
</evidence>
<feature type="binding site" evidence="5">
    <location>
        <position position="201"/>
    </location>
    <ligand>
        <name>[4Fe-4S] cluster</name>
        <dbReference type="ChEBI" id="CHEBI:49883"/>
    </ligand>
</feature>
<dbReference type="InterPro" id="IPR003451">
    <property type="entry name" value="LytB/IspH"/>
</dbReference>
<comment type="pathway">
    <text evidence="5">Isoprenoid biosynthesis; dimethylallyl diphosphate biosynthesis; dimethylallyl diphosphate from (2E)-4-hydroxy-3-methylbutenyl diphosphate: step 1/1.</text>
</comment>
<evidence type="ECO:0000256" key="5">
    <source>
        <dbReference type="HAMAP-Rule" id="MF_00191"/>
    </source>
</evidence>
<evidence type="ECO:0000313" key="7">
    <source>
        <dbReference type="Proteomes" id="UP000177199"/>
    </source>
</evidence>
<feature type="binding site" evidence="5">
    <location>
        <position position="80"/>
    </location>
    <ligand>
        <name>isopentenyl diphosphate</name>
        <dbReference type="ChEBI" id="CHEBI:128769"/>
    </ligand>
</feature>
<dbReference type="Pfam" id="PF02401">
    <property type="entry name" value="LYTB"/>
    <property type="match status" value="1"/>
</dbReference>
<comment type="catalytic activity">
    <reaction evidence="5">
        <text>isopentenyl diphosphate + 2 oxidized [2Fe-2S]-[ferredoxin] + H2O = (2E)-4-hydroxy-3-methylbut-2-enyl diphosphate + 2 reduced [2Fe-2S]-[ferredoxin] + 2 H(+)</text>
        <dbReference type="Rhea" id="RHEA:24488"/>
        <dbReference type="Rhea" id="RHEA-COMP:10000"/>
        <dbReference type="Rhea" id="RHEA-COMP:10001"/>
        <dbReference type="ChEBI" id="CHEBI:15377"/>
        <dbReference type="ChEBI" id="CHEBI:15378"/>
        <dbReference type="ChEBI" id="CHEBI:33737"/>
        <dbReference type="ChEBI" id="CHEBI:33738"/>
        <dbReference type="ChEBI" id="CHEBI:128753"/>
        <dbReference type="ChEBI" id="CHEBI:128769"/>
        <dbReference type="EC" id="1.17.7.4"/>
    </reaction>
</comment>
<name>A0A1F7HGI0_9BACT</name>
<feature type="binding site" evidence="5">
    <location>
        <position position="130"/>
    </location>
    <ligand>
        <name>(2E)-4-hydroxy-3-methylbut-2-enyl diphosphate</name>
        <dbReference type="ChEBI" id="CHEBI:128753"/>
    </ligand>
</feature>
<dbReference type="EMBL" id="MFZV01000052">
    <property type="protein sequence ID" value="OGK30094.1"/>
    <property type="molecule type" value="Genomic_DNA"/>
</dbReference>
<dbReference type="Gene3D" id="3.40.1010.20">
    <property type="entry name" value="4-hydroxy-3-methylbut-2-enyl diphosphate reductase, catalytic domain"/>
    <property type="match status" value="2"/>
</dbReference>
<dbReference type="Gene3D" id="3.40.50.11270">
    <property type="match status" value="1"/>
</dbReference>
<keyword evidence="3 5" id="KW-0408">Iron</keyword>
<feature type="binding site" evidence="5">
    <location>
        <position position="273"/>
    </location>
    <ligand>
        <name>dimethylallyl diphosphate</name>
        <dbReference type="ChEBI" id="CHEBI:57623"/>
    </ligand>
</feature>
<comment type="cofactor">
    <cofactor evidence="5">
        <name>[4Fe-4S] cluster</name>
        <dbReference type="ChEBI" id="CHEBI:49883"/>
    </cofactor>
    <text evidence="5">Binds 1 [4Fe-4S] cluster per subunit.</text>
</comment>
<keyword evidence="5" id="KW-0560">Oxidoreductase</keyword>
<evidence type="ECO:0000256" key="3">
    <source>
        <dbReference type="ARBA" id="ARBA00023004"/>
    </source>
</evidence>
<protein>
    <recommendedName>
        <fullName evidence="5">4-hydroxy-3-methylbut-2-enyl diphosphate reductase</fullName>
        <shortName evidence="5">HMBPP reductase</shortName>
        <ecNumber evidence="5">1.17.7.4</ecNumber>
    </recommendedName>
</protein>
<keyword evidence="5" id="KW-0414">Isoprene biosynthesis</keyword>
<accession>A0A1F7HGI0</accession>
<keyword evidence="1 5" id="KW-0004">4Fe-4S</keyword>
<dbReference type="UniPathway" id="UPA00056">
    <property type="reaction ID" value="UER00097"/>
</dbReference>
<feature type="binding site" evidence="5">
    <location>
        <position position="231"/>
    </location>
    <ligand>
        <name>(2E)-4-hydroxy-3-methylbut-2-enyl diphosphate</name>
        <dbReference type="ChEBI" id="CHEBI:128753"/>
    </ligand>
</feature>
<dbReference type="Proteomes" id="UP000177199">
    <property type="component" value="Unassembled WGS sequence"/>
</dbReference>
<comment type="caution">
    <text evidence="6">The sequence shown here is derived from an EMBL/GenBank/DDBJ whole genome shotgun (WGS) entry which is preliminary data.</text>
</comment>
<keyword evidence="4 5" id="KW-0411">Iron-sulfur</keyword>
<dbReference type="GO" id="GO:0051539">
    <property type="term" value="F:4 iron, 4 sulfur cluster binding"/>
    <property type="evidence" value="ECO:0007669"/>
    <property type="project" value="UniProtKB-UniRule"/>
</dbReference>
<feature type="binding site" evidence="5">
    <location>
        <position position="80"/>
    </location>
    <ligand>
        <name>dimethylallyl diphosphate</name>
        <dbReference type="ChEBI" id="CHEBI:57623"/>
    </ligand>
</feature>
<feature type="binding site" evidence="5">
    <location>
        <position position="230"/>
    </location>
    <ligand>
        <name>dimethylallyl diphosphate</name>
        <dbReference type="ChEBI" id="CHEBI:57623"/>
    </ligand>
</feature>
<dbReference type="GO" id="GO:0050992">
    <property type="term" value="P:dimethylallyl diphosphate biosynthetic process"/>
    <property type="evidence" value="ECO:0007669"/>
    <property type="project" value="UniProtKB-UniRule"/>
</dbReference>
<feature type="binding site" evidence="5">
    <location>
        <position position="273"/>
    </location>
    <ligand>
        <name>(2E)-4-hydroxy-3-methylbut-2-enyl diphosphate</name>
        <dbReference type="ChEBI" id="CHEBI:128753"/>
    </ligand>
</feature>
<feature type="binding site" evidence="5">
    <location>
        <position position="102"/>
    </location>
    <ligand>
        <name>[4Fe-4S] cluster</name>
        <dbReference type="ChEBI" id="CHEBI:49883"/>
    </ligand>
</feature>
<feature type="binding site" evidence="5">
    <location>
        <position position="229"/>
    </location>
    <ligand>
        <name>(2E)-4-hydroxy-3-methylbut-2-enyl diphosphate</name>
        <dbReference type="ChEBI" id="CHEBI:128753"/>
    </ligand>
</feature>
<dbReference type="GO" id="GO:0016114">
    <property type="term" value="P:terpenoid biosynthetic process"/>
    <property type="evidence" value="ECO:0007669"/>
    <property type="project" value="UniProtKB-UniRule"/>
</dbReference>
<sequence length="312" mass="35150">MKKINIKSIHLASPRGFCAGVERAVDILDKVLERFGPPVYSRHAIVHNRRVVSDFEKKGAIFIEDINKIPDGSRVVFSAHGSPPNFYKLAKKKKFKLFDAMCPLVLKVHIEAKKYETDGYFIFYIGHKGHPEPEGVMGNVNRNSIVLIETVKEASKIKPPQEDKIIVLTQTTLSFDDTKKVIEKLKSRFPKLITPPAFDICYATQNRQTAVKSLAKKVDMVLVVGSPASSNSNRLREVAEKEGKIAHMIDDVAAIKDSWFEGVLNVGITAGASSPENLINEVIKHIKNNYTKIYEEHVIREKVYFPRPKNLN</sequence>
<dbReference type="AlphaFoldDB" id="A0A1F7HGI0"/>
<feature type="active site" description="Proton donor" evidence="5">
    <location>
        <position position="132"/>
    </location>
</feature>
<feature type="binding site" evidence="5">
    <location>
        <position position="130"/>
    </location>
    <ligand>
        <name>isopentenyl diphosphate</name>
        <dbReference type="ChEBI" id="CHEBI:128769"/>
    </ligand>
</feature>
<dbReference type="HAMAP" id="MF_00191">
    <property type="entry name" value="IspH"/>
    <property type="match status" value="1"/>
</dbReference>
<gene>
    <name evidence="5" type="primary">ispH</name>
    <name evidence="6" type="ORF">A3F29_04905</name>
</gene>
<feature type="binding site" evidence="5">
    <location>
        <position position="231"/>
    </location>
    <ligand>
        <name>isopentenyl diphosphate</name>
        <dbReference type="ChEBI" id="CHEBI:128769"/>
    </ligand>
</feature>
<feature type="binding site" evidence="5">
    <location>
        <position position="230"/>
    </location>
    <ligand>
        <name>(2E)-4-hydroxy-3-methylbut-2-enyl diphosphate</name>
        <dbReference type="ChEBI" id="CHEBI:128753"/>
    </ligand>
</feature>
<feature type="binding site" evidence="5">
    <location>
        <position position="47"/>
    </location>
    <ligand>
        <name>isopentenyl diphosphate</name>
        <dbReference type="ChEBI" id="CHEBI:128769"/>
    </ligand>
</feature>
<comment type="catalytic activity">
    <reaction evidence="5">
        <text>dimethylallyl diphosphate + 2 oxidized [2Fe-2S]-[ferredoxin] + H2O = (2E)-4-hydroxy-3-methylbut-2-enyl diphosphate + 2 reduced [2Fe-2S]-[ferredoxin] + 2 H(+)</text>
        <dbReference type="Rhea" id="RHEA:24825"/>
        <dbReference type="Rhea" id="RHEA-COMP:10000"/>
        <dbReference type="Rhea" id="RHEA-COMP:10001"/>
        <dbReference type="ChEBI" id="CHEBI:15377"/>
        <dbReference type="ChEBI" id="CHEBI:15378"/>
        <dbReference type="ChEBI" id="CHEBI:33737"/>
        <dbReference type="ChEBI" id="CHEBI:33738"/>
        <dbReference type="ChEBI" id="CHEBI:57623"/>
        <dbReference type="ChEBI" id="CHEBI:128753"/>
        <dbReference type="EC" id="1.17.7.4"/>
    </reaction>
</comment>
<proteinExistence type="inferred from homology"/>
<dbReference type="UniPathway" id="UPA00059">
    <property type="reaction ID" value="UER00105"/>
</dbReference>
<comment type="pathway">
    <text evidence="5">Isoprenoid biosynthesis; isopentenyl diphosphate biosynthesis via DXP pathway; isopentenyl diphosphate from 1-deoxy-D-xylulose 5-phosphate: step 6/6.</text>
</comment>
<feature type="binding site" evidence="5">
    <location>
        <position position="80"/>
    </location>
    <ligand>
        <name>(2E)-4-hydroxy-3-methylbut-2-enyl diphosphate</name>
        <dbReference type="ChEBI" id="CHEBI:128753"/>
    </ligand>
</feature>
<dbReference type="GO" id="GO:0051745">
    <property type="term" value="F:4-hydroxy-3-methylbut-2-enyl diphosphate reductase activity"/>
    <property type="evidence" value="ECO:0007669"/>
    <property type="project" value="UniProtKB-UniRule"/>
</dbReference>
<dbReference type="GO" id="GO:0019288">
    <property type="term" value="P:isopentenyl diphosphate biosynthetic process, methylerythritol 4-phosphate pathway"/>
    <property type="evidence" value="ECO:0007669"/>
    <property type="project" value="UniProtKB-UniRule"/>
</dbReference>
<dbReference type="NCBIfam" id="TIGR00216">
    <property type="entry name" value="ispH_lytB"/>
    <property type="match status" value="1"/>
</dbReference>